<keyword evidence="1" id="KW-1133">Transmembrane helix</keyword>
<proteinExistence type="predicted"/>
<gene>
    <name evidence="2" type="ORF">FTUN_1662</name>
</gene>
<dbReference type="KEGG" id="ftj:FTUN_1662"/>
<feature type="transmembrane region" description="Helical" evidence="1">
    <location>
        <begin position="138"/>
        <end position="157"/>
    </location>
</feature>
<accession>A0A6M5YLG9</accession>
<protein>
    <recommendedName>
        <fullName evidence="4">Transmembrane protein</fullName>
    </recommendedName>
</protein>
<dbReference type="Proteomes" id="UP000503447">
    <property type="component" value="Chromosome"/>
</dbReference>
<reference evidence="3" key="1">
    <citation type="submission" date="2020-05" db="EMBL/GenBank/DDBJ databases">
        <title>Frigoriglobus tundricola gen. nov., sp. nov., a psychrotolerant cellulolytic planctomycete of the family Gemmataceae with two divergent copies of 16S rRNA gene.</title>
        <authorList>
            <person name="Kulichevskaya I.S."/>
            <person name="Ivanova A.A."/>
            <person name="Naumoff D.G."/>
            <person name="Beletsky A.V."/>
            <person name="Rijpstra W.I.C."/>
            <person name="Sinninghe Damste J.S."/>
            <person name="Mardanov A.V."/>
            <person name="Ravin N.V."/>
            <person name="Dedysh S.N."/>
        </authorList>
    </citation>
    <scope>NUCLEOTIDE SEQUENCE [LARGE SCALE GENOMIC DNA]</scope>
    <source>
        <strain evidence="3">PL17</strain>
    </source>
</reference>
<dbReference type="RefSeq" id="WP_171470204.1">
    <property type="nucleotide sequence ID" value="NZ_CP053452.2"/>
</dbReference>
<feature type="transmembrane region" description="Helical" evidence="1">
    <location>
        <begin position="107"/>
        <end position="126"/>
    </location>
</feature>
<keyword evidence="3" id="KW-1185">Reference proteome</keyword>
<organism evidence="2 3">
    <name type="scientific">Frigoriglobus tundricola</name>
    <dbReference type="NCBI Taxonomy" id="2774151"/>
    <lineage>
        <taxon>Bacteria</taxon>
        <taxon>Pseudomonadati</taxon>
        <taxon>Planctomycetota</taxon>
        <taxon>Planctomycetia</taxon>
        <taxon>Gemmatales</taxon>
        <taxon>Gemmataceae</taxon>
        <taxon>Frigoriglobus</taxon>
    </lineage>
</organism>
<evidence type="ECO:0000313" key="3">
    <source>
        <dbReference type="Proteomes" id="UP000503447"/>
    </source>
</evidence>
<dbReference type="EMBL" id="CP053452">
    <property type="protein sequence ID" value="QJW94143.1"/>
    <property type="molecule type" value="Genomic_DNA"/>
</dbReference>
<evidence type="ECO:0000313" key="2">
    <source>
        <dbReference type="EMBL" id="QJW94143.1"/>
    </source>
</evidence>
<evidence type="ECO:0000256" key="1">
    <source>
        <dbReference type="SAM" id="Phobius"/>
    </source>
</evidence>
<keyword evidence="1" id="KW-0472">Membrane</keyword>
<keyword evidence="1" id="KW-0812">Transmembrane</keyword>
<sequence>MFRERVKSAIPYATEADAEEDALTQARDLVEQKLAALDPPVRHKPSLTDVKADFVRPDSRTVRPLSAEDKETFALYTLNNNYVFVEYDVEVTPDQVRELRAQERAAAALRIMGVLVAIALAGFLFLRADEWTRGYLTSWLALGAVGLAGGAAAALIFV</sequence>
<dbReference type="AlphaFoldDB" id="A0A6M5YLG9"/>
<name>A0A6M5YLG9_9BACT</name>
<evidence type="ECO:0008006" key="4">
    <source>
        <dbReference type="Google" id="ProtNLM"/>
    </source>
</evidence>